<dbReference type="GO" id="GO:0003700">
    <property type="term" value="F:DNA-binding transcription factor activity"/>
    <property type="evidence" value="ECO:0007669"/>
    <property type="project" value="InterPro"/>
</dbReference>
<evidence type="ECO:0000313" key="6">
    <source>
        <dbReference type="EMBL" id="RHF72727.1"/>
    </source>
</evidence>
<dbReference type="Pfam" id="PF01418">
    <property type="entry name" value="HTH_6"/>
    <property type="match status" value="1"/>
</dbReference>
<gene>
    <name evidence="6" type="ORF">DW663_06000</name>
</gene>
<keyword evidence="1" id="KW-0805">Transcription regulation</keyword>
<dbReference type="SUPFAM" id="SSF53697">
    <property type="entry name" value="SIS domain"/>
    <property type="match status" value="1"/>
</dbReference>
<evidence type="ECO:0000256" key="3">
    <source>
        <dbReference type="ARBA" id="ARBA00023163"/>
    </source>
</evidence>
<sequence length="238" mass="27775">MNYKVINLLQTREIRISLTRSEEELMDFIEKNFKEIPNYSAIKLCEEAYSSQATLNRVCKKLGFRGFSELKFSIEEDLKLMENSKNSYIHNTIYYIDNINFEEIDNIIKILKNNRKILLYGLGASQITATYFQRQLLYLGFQAIMISEEKMMESFDDFIIFIISSSGETLRVKHIAKNMKELGRIVIAITKKDSSLDEIVSSSFTHNLSIDKLNVIAREQQLHMIIMINELINRFQIG</sequence>
<dbReference type="PROSITE" id="PS51071">
    <property type="entry name" value="HTH_RPIR"/>
    <property type="match status" value="1"/>
</dbReference>
<dbReference type="InterPro" id="IPR035472">
    <property type="entry name" value="RpiR-like_SIS"/>
</dbReference>
<dbReference type="InterPro" id="IPR036388">
    <property type="entry name" value="WH-like_DNA-bd_sf"/>
</dbReference>
<keyword evidence="3" id="KW-0804">Transcription</keyword>
<evidence type="ECO:0000259" key="4">
    <source>
        <dbReference type="PROSITE" id="PS51071"/>
    </source>
</evidence>
<organism evidence="6 7">
    <name type="scientific">Fusobacterium mortiferum</name>
    <dbReference type="NCBI Taxonomy" id="850"/>
    <lineage>
        <taxon>Bacteria</taxon>
        <taxon>Fusobacteriati</taxon>
        <taxon>Fusobacteriota</taxon>
        <taxon>Fusobacteriia</taxon>
        <taxon>Fusobacteriales</taxon>
        <taxon>Fusobacteriaceae</taxon>
        <taxon>Fusobacterium</taxon>
    </lineage>
</organism>
<protein>
    <submittedName>
        <fullName evidence="6">MurR/RpiR family transcriptional regulator</fullName>
    </submittedName>
</protein>
<comment type="caution">
    <text evidence="6">The sequence shown here is derived from an EMBL/GenBank/DDBJ whole genome shotgun (WGS) entry which is preliminary data.</text>
</comment>
<proteinExistence type="predicted"/>
<dbReference type="Gene3D" id="3.40.50.10490">
    <property type="entry name" value="Glucose-6-phosphate isomerase like protein, domain 1"/>
    <property type="match status" value="1"/>
</dbReference>
<dbReference type="GO" id="GO:0003677">
    <property type="term" value="F:DNA binding"/>
    <property type="evidence" value="ECO:0007669"/>
    <property type="project" value="UniProtKB-KW"/>
</dbReference>
<name>A0A414PVV4_FUSMR</name>
<dbReference type="SUPFAM" id="SSF46689">
    <property type="entry name" value="Homeodomain-like"/>
    <property type="match status" value="1"/>
</dbReference>
<dbReference type="Gene3D" id="1.10.10.10">
    <property type="entry name" value="Winged helix-like DNA-binding domain superfamily/Winged helix DNA-binding domain"/>
    <property type="match status" value="1"/>
</dbReference>
<dbReference type="Pfam" id="PF01380">
    <property type="entry name" value="SIS"/>
    <property type="match status" value="1"/>
</dbReference>
<dbReference type="PANTHER" id="PTHR30514:SF10">
    <property type="entry name" value="MURR_RPIR FAMILY TRANSCRIPTIONAL REGULATOR"/>
    <property type="match status" value="1"/>
</dbReference>
<dbReference type="InterPro" id="IPR009057">
    <property type="entry name" value="Homeodomain-like_sf"/>
</dbReference>
<dbReference type="Proteomes" id="UP000284676">
    <property type="component" value="Unassembled WGS sequence"/>
</dbReference>
<dbReference type="PROSITE" id="PS51464">
    <property type="entry name" value="SIS"/>
    <property type="match status" value="1"/>
</dbReference>
<dbReference type="EMBL" id="QRHL01000007">
    <property type="protein sequence ID" value="RHF72727.1"/>
    <property type="molecule type" value="Genomic_DNA"/>
</dbReference>
<dbReference type="AlphaFoldDB" id="A0A414PVV4"/>
<dbReference type="RefSeq" id="WP_118234297.1">
    <property type="nucleotide sequence ID" value="NZ_QRHL01000007.1"/>
</dbReference>
<dbReference type="InterPro" id="IPR046348">
    <property type="entry name" value="SIS_dom_sf"/>
</dbReference>
<dbReference type="GO" id="GO:0097367">
    <property type="term" value="F:carbohydrate derivative binding"/>
    <property type="evidence" value="ECO:0007669"/>
    <property type="project" value="InterPro"/>
</dbReference>
<dbReference type="InterPro" id="IPR000281">
    <property type="entry name" value="HTH_RpiR"/>
</dbReference>
<feature type="domain" description="HTH rpiR-type" evidence="4">
    <location>
        <begin position="5"/>
        <end position="81"/>
    </location>
</feature>
<evidence type="ECO:0000259" key="5">
    <source>
        <dbReference type="PROSITE" id="PS51464"/>
    </source>
</evidence>
<reference evidence="6 7" key="1">
    <citation type="submission" date="2018-08" db="EMBL/GenBank/DDBJ databases">
        <title>A genome reference for cultivated species of the human gut microbiota.</title>
        <authorList>
            <person name="Zou Y."/>
            <person name="Xue W."/>
            <person name="Luo G."/>
        </authorList>
    </citation>
    <scope>NUCLEOTIDE SEQUENCE [LARGE SCALE GENOMIC DNA]</scope>
    <source>
        <strain evidence="6 7">AM25-1</strain>
    </source>
</reference>
<evidence type="ECO:0000256" key="2">
    <source>
        <dbReference type="ARBA" id="ARBA00023125"/>
    </source>
</evidence>
<evidence type="ECO:0000256" key="1">
    <source>
        <dbReference type="ARBA" id="ARBA00023015"/>
    </source>
</evidence>
<accession>A0A414PVV4</accession>
<dbReference type="CDD" id="cd05013">
    <property type="entry name" value="SIS_RpiR"/>
    <property type="match status" value="1"/>
</dbReference>
<keyword evidence="2" id="KW-0238">DNA-binding</keyword>
<dbReference type="InterPro" id="IPR047640">
    <property type="entry name" value="RpiR-like"/>
</dbReference>
<dbReference type="PANTHER" id="PTHR30514">
    <property type="entry name" value="GLUCOKINASE"/>
    <property type="match status" value="1"/>
</dbReference>
<dbReference type="InterPro" id="IPR001347">
    <property type="entry name" value="SIS_dom"/>
</dbReference>
<feature type="domain" description="SIS" evidence="5">
    <location>
        <begin position="107"/>
        <end position="238"/>
    </location>
</feature>
<evidence type="ECO:0000313" key="7">
    <source>
        <dbReference type="Proteomes" id="UP000284676"/>
    </source>
</evidence>
<dbReference type="GO" id="GO:1901135">
    <property type="term" value="P:carbohydrate derivative metabolic process"/>
    <property type="evidence" value="ECO:0007669"/>
    <property type="project" value="InterPro"/>
</dbReference>